<dbReference type="EMBL" id="CAJVQA010041022">
    <property type="protein sequence ID" value="CAG8813563.1"/>
    <property type="molecule type" value="Genomic_DNA"/>
</dbReference>
<feature type="non-terminal residue" evidence="1">
    <location>
        <position position="1"/>
    </location>
</feature>
<gene>
    <name evidence="1" type="ORF">CPELLU_LOCUS18932</name>
</gene>
<sequence length="118" mass="13988">VCNCVKAIHTSPKCHQAFVVACDYEIIDIIIPSLDCTTCWNLMYNMLNSAIKVKQVLLKLKSWDCYFPDPLSEDEWEQEDTNILYAIACILDSSYKLEWFRYYYKQKEKLLQEETEKI</sequence>
<evidence type="ECO:0000313" key="2">
    <source>
        <dbReference type="Proteomes" id="UP000789759"/>
    </source>
</evidence>
<dbReference type="Proteomes" id="UP000789759">
    <property type="component" value="Unassembled WGS sequence"/>
</dbReference>
<protein>
    <submittedName>
        <fullName evidence="1">7888_t:CDS:1</fullName>
    </submittedName>
</protein>
<proteinExistence type="predicted"/>
<dbReference type="OrthoDB" id="2662702at2759"/>
<feature type="non-terminal residue" evidence="1">
    <location>
        <position position="118"/>
    </location>
</feature>
<organism evidence="1 2">
    <name type="scientific">Cetraspora pellucida</name>
    <dbReference type="NCBI Taxonomy" id="1433469"/>
    <lineage>
        <taxon>Eukaryota</taxon>
        <taxon>Fungi</taxon>
        <taxon>Fungi incertae sedis</taxon>
        <taxon>Mucoromycota</taxon>
        <taxon>Glomeromycotina</taxon>
        <taxon>Glomeromycetes</taxon>
        <taxon>Diversisporales</taxon>
        <taxon>Gigasporaceae</taxon>
        <taxon>Cetraspora</taxon>
    </lineage>
</organism>
<comment type="caution">
    <text evidence="1">The sequence shown here is derived from an EMBL/GenBank/DDBJ whole genome shotgun (WGS) entry which is preliminary data.</text>
</comment>
<dbReference type="InterPro" id="IPR012337">
    <property type="entry name" value="RNaseH-like_sf"/>
</dbReference>
<dbReference type="AlphaFoldDB" id="A0A9N9K618"/>
<reference evidence="1" key="1">
    <citation type="submission" date="2021-06" db="EMBL/GenBank/DDBJ databases">
        <authorList>
            <person name="Kallberg Y."/>
            <person name="Tangrot J."/>
            <person name="Rosling A."/>
        </authorList>
    </citation>
    <scope>NUCLEOTIDE SEQUENCE</scope>
    <source>
        <strain evidence="1">FL966</strain>
    </source>
</reference>
<name>A0A9N9K618_9GLOM</name>
<evidence type="ECO:0000313" key="1">
    <source>
        <dbReference type="EMBL" id="CAG8813563.1"/>
    </source>
</evidence>
<accession>A0A9N9K618</accession>
<keyword evidence="2" id="KW-1185">Reference proteome</keyword>
<dbReference type="SUPFAM" id="SSF53098">
    <property type="entry name" value="Ribonuclease H-like"/>
    <property type="match status" value="1"/>
</dbReference>